<dbReference type="AlphaFoldDB" id="A0AAV4BDF3"/>
<sequence>GTASRIPTTPEVKVPSPIKCSSNPDQARASGSVVESQNSGALDKVDSINHAIERVLKMNSKQQKQLLQALNHIDIDDTGLVESAQAIASQWVRM</sequence>
<evidence type="ECO:0000313" key="3">
    <source>
        <dbReference type="Proteomes" id="UP000735302"/>
    </source>
</evidence>
<feature type="region of interest" description="Disordered" evidence="1">
    <location>
        <begin position="1"/>
        <end position="41"/>
    </location>
</feature>
<comment type="caution">
    <text evidence="2">The sequence shown here is derived from an EMBL/GenBank/DDBJ whole genome shotgun (WGS) entry which is preliminary data.</text>
</comment>
<dbReference type="Proteomes" id="UP000735302">
    <property type="component" value="Unassembled WGS sequence"/>
</dbReference>
<dbReference type="EMBL" id="BLXT01004725">
    <property type="protein sequence ID" value="GFO16831.1"/>
    <property type="molecule type" value="Genomic_DNA"/>
</dbReference>
<proteinExistence type="predicted"/>
<reference evidence="2 3" key="1">
    <citation type="journal article" date="2021" name="Elife">
        <title>Chloroplast acquisition without the gene transfer in kleptoplastic sea slugs, Plakobranchus ocellatus.</title>
        <authorList>
            <person name="Maeda T."/>
            <person name="Takahashi S."/>
            <person name="Yoshida T."/>
            <person name="Shimamura S."/>
            <person name="Takaki Y."/>
            <person name="Nagai Y."/>
            <person name="Toyoda A."/>
            <person name="Suzuki Y."/>
            <person name="Arimoto A."/>
            <person name="Ishii H."/>
            <person name="Satoh N."/>
            <person name="Nishiyama T."/>
            <person name="Hasebe M."/>
            <person name="Maruyama T."/>
            <person name="Minagawa J."/>
            <person name="Obokata J."/>
            <person name="Shigenobu S."/>
        </authorList>
    </citation>
    <scope>NUCLEOTIDE SEQUENCE [LARGE SCALE GENOMIC DNA]</scope>
</reference>
<protein>
    <submittedName>
        <fullName evidence="2">Uncharacterized protein</fullName>
    </submittedName>
</protein>
<gene>
    <name evidence="2" type="ORF">PoB_004333600</name>
</gene>
<evidence type="ECO:0000313" key="2">
    <source>
        <dbReference type="EMBL" id="GFO16831.1"/>
    </source>
</evidence>
<name>A0AAV4BDF3_9GAST</name>
<evidence type="ECO:0000256" key="1">
    <source>
        <dbReference type="SAM" id="MobiDB-lite"/>
    </source>
</evidence>
<keyword evidence="3" id="KW-1185">Reference proteome</keyword>
<feature type="non-terminal residue" evidence="2">
    <location>
        <position position="1"/>
    </location>
</feature>
<organism evidence="2 3">
    <name type="scientific">Plakobranchus ocellatus</name>
    <dbReference type="NCBI Taxonomy" id="259542"/>
    <lineage>
        <taxon>Eukaryota</taxon>
        <taxon>Metazoa</taxon>
        <taxon>Spiralia</taxon>
        <taxon>Lophotrochozoa</taxon>
        <taxon>Mollusca</taxon>
        <taxon>Gastropoda</taxon>
        <taxon>Heterobranchia</taxon>
        <taxon>Euthyneura</taxon>
        <taxon>Panpulmonata</taxon>
        <taxon>Sacoglossa</taxon>
        <taxon>Placobranchoidea</taxon>
        <taxon>Plakobranchidae</taxon>
        <taxon>Plakobranchus</taxon>
    </lineage>
</organism>
<accession>A0AAV4BDF3</accession>